<organism evidence="2 3">
    <name type="scientific">Ramazzottius varieornatus</name>
    <name type="common">Water bear</name>
    <name type="synonym">Tardigrade</name>
    <dbReference type="NCBI Taxonomy" id="947166"/>
    <lineage>
        <taxon>Eukaryota</taxon>
        <taxon>Metazoa</taxon>
        <taxon>Ecdysozoa</taxon>
        <taxon>Tardigrada</taxon>
        <taxon>Eutardigrada</taxon>
        <taxon>Parachela</taxon>
        <taxon>Hypsibioidea</taxon>
        <taxon>Ramazzottiidae</taxon>
        <taxon>Ramazzottius</taxon>
    </lineage>
</organism>
<dbReference type="AlphaFoldDB" id="A0A1D1V7V7"/>
<evidence type="ECO:0000313" key="3">
    <source>
        <dbReference type="Proteomes" id="UP000186922"/>
    </source>
</evidence>
<comment type="caution">
    <text evidence="2">The sequence shown here is derived from an EMBL/GenBank/DDBJ whole genome shotgun (WGS) entry which is preliminary data.</text>
</comment>
<dbReference type="Proteomes" id="UP000186922">
    <property type="component" value="Unassembled WGS sequence"/>
</dbReference>
<gene>
    <name evidence="2" type="primary">RvY_08353-1</name>
    <name evidence="2" type="synonym">RvY_08353.1</name>
    <name evidence="2" type="ORF">RvY_08353</name>
</gene>
<keyword evidence="1" id="KW-0732">Signal</keyword>
<reference evidence="2 3" key="1">
    <citation type="journal article" date="2016" name="Nat. Commun.">
        <title>Extremotolerant tardigrade genome and improved radiotolerance of human cultured cells by tardigrade-unique protein.</title>
        <authorList>
            <person name="Hashimoto T."/>
            <person name="Horikawa D.D."/>
            <person name="Saito Y."/>
            <person name="Kuwahara H."/>
            <person name="Kozuka-Hata H."/>
            <person name="Shin-I T."/>
            <person name="Minakuchi Y."/>
            <person name="Ohishi K."/>
            <person name="Motoyama A."/>
            <person name="Aizu T."/>
            <person name="Enomoto A."/>
            <person name="Kondo K."/>
            <person name="Tanaka S."/>
            <person name="Hara Y."/>
            <person name="Koshikawa S."/>
            <person name="Sagara H."/>
            <person name="Miura T."/>
            <person name="Yokobori S."/>
            <person name="Miyagawa K."/>
            <person name="Suzuki Y."/>
            <person name="Kubo T."/>
            <person name="Oyama M."/>
            <person name="Kohara Y."/>
            <person name="Fujiyama A."/>
            <person name="Arakawa K."/>
            <person name="Katayama T."/>
            <person name="Toyoda A."/>
            <person name="Kunieda T."/>
        </authorList>
    </citation>
    <scope>NUCLEOTIDE SEQUENCE [LARGE SCALE GENOMIC DNA]</scope>
    <source>
        <strain evidence="2 3">YOKOZUNA-1</strain>
    </source>
</reference>
<accession>A0A1D1V7V7</accession>
<proteinExistence type="predicted"/>
<evidence type="ECO:0000313" key="2">
    <source>
        <dbReference type="EMBL" id="GAU96990.1"/>
    </source>
</evidence>
<evidence type="ECO:0000256" key="1">
    <source>
        <dbReference type="SAM" id="SignalP"/>
    </source>
</evidence>
<dbReference type="EMBL" id="BDGG01000003">
    <property type="protein sequence ID" value="GAU96990.1"/>
    <property type="molecule type" value="Genomic_DNA"/>
</dbReference>
<keyword evidence="3" id="KW-1185">Reference proteome</keyword>
<protein>
    <submittedName>
        <fullName evidence="2">Uncharacterized protein</fullName>
    </submittedName>
</protein>
<feature type="signal peptide" evidence="1">
    <location>
        <begin position="1"/>
        <end position="30"/>
    </location>
</feature>
<sequence length="68" mass="7382">MALDETEETVEGSVCCIVLKLPVWLVLTMAADTQANVTNANAVAETSRNTPAETIEVWLEKLHKGVIN</sequence>
<name>A0A1D1V7V7_RAMVA</name>
<feature type="chain" id="PRO_5008898137" evidence="1">
    <location>
        <begin position="31"/>
        <end position="68"/>
    </location>
</feature>